<dbReference type="PANTHER" id="PTHR23135">
    <property type="entry name" value="MUR LIGASE FAMILY MEMBER"/>
    <property type="match status" value="1"/>
</dbReference>
<dbReference type="Pfam" id="PF01225">
    <property type="entry name" value="Mur_ligase"/>
    <property type="match status" value="1"/>
</dbReference>
<dbReference type="Gene3D" id="3.90.190.20">
    <property type="entry name" value="Mur ligase, C-terminal domain"/>
    <property type="match status" value="1"/>
</dbReference>
<evidence type="ECO:0000259" key="10">
    <source>
        <dbReference type="Pfam" id="PF01225"/>
    </source>
</evidence>
<dbReference type="GO" id="GO:0071555">
    <property type="term" value="P:cell wall organization"/>
    <property type="evidence" value="ECO:0007669"/>
    <property type="project" value="UniProtKB-KW"/>
</dbReference>
<organism evidence="13 14">
    <name type="scientific">Faecalibaculum rodentium</name>
    <dbReference type="NCBI Taxonomy" id="1702221"/>
    <lineage>
        <taxon>Bacteria</taxon>
        <taxon>Bacillati</taxon>
        <taxon>Bacillota</taxon>
        <taxon>Erysipelotrichia</taxon>
        <taxon>Erysipelotrichales</taxon>
        <taxon>Erysipelotrichaceae</taxon>
        <taxon>Faecalibaculum</taxon>
    </lineage>
</organism>
<keyword evidence="8" id="KW-0547">Nucleotide-binding</keyword>
<comment type="cofactor">
    <cofactor evidence="8">
        <name>Mg(2+)</name>
        <dbReference type="ChEBI" id="CHEBI:18420"/>
    </cofactor>
</comment>
<gene>
    <name evidence="8" type="primary">murE</name>
    <name evidence="13" type="ORF">AALO17_12060</name>
</gene>
<evidence type="ECO:0000259" key="11">
    <source>
        <dbReference type="Pfam" id="PF02875"/>
    </source>
</evidence>
<dbReference type="PATRIC" id="fig|1702221.3.peg.1163"/>
<dbReference type="GO" id="GO:0000287">
    <property type="term" value="F:magnesium ion binding"/>
    <property type="evidence" value="ECO:0007669"/>
    <property type="project" value="UniProtKB-UniRule"/>
</dbReference>
<feature type="binding site" evidence="8">
    <location>
        <begin position="103"/>
        <end position="109"/>
    </location>
    <ligand>
        <name>ATP</name>
        <dbReference type="ChEBI" id="CHEBI:30616"/>
    </ligand>
</feature>
<dbReference type="InterPro" id="IPR004101">
    <property type="entry name" value="Mur_ligase_C"/>
</dbReference>
<keyword evidence="3 8" id="KW-0132">Cell division</keyword>
<dbReference type="Gene3D" id="3.40.1190.10">
    <property type="entry name" value="Mur-like, catalytic domain"/>
    <property type="match status" value="1"/>
</dbReference>
<evidence type="ECO:0000256" key="8">
    <source>
        <dbReference type="HAMAP-Rule" id="MF_00208"/>
    </source>
</evidence>
<feature type="domain" description="Mur ligase central" evidence="12">
    <location>
        <begin position="101"/>
        <end position="300"/>
    </location>
</feature>
<evidence type="ECO:0000256" key="6">
    <source>
        <dbReference type="ARBA" id="ARBA00023306"/>
    </source>
</evidence>
<dbReference type="UniPathway" id="UPA00219"/>
<feature type="binding site" evidence="8">
    <location>
        <position position="179"/>
    </location>
    <ligand>
        <name>UDP-N-acetyl-alpha-D-muramoyl-L-alanyl-D-glutamate</name>
        <dbReference type="ChEBI" id="CHEBI:83900"/>
    </ligand>
</feature>
<dbReference type="NCBIfam" id="TIGR01085">
    <property type="entry name" value="murE"/>
    <property type="match status" value="1"/>
</dbReference>
<evidence type="ECO:0000256" key="9">
    <source>
        <dbReference type="RuleBase" id="RU004135"/>
    </source>
</evidence>
<evidence type="ECO:0000256" key="4">
    <source>
        <dbReference type="ARBA" id="ARBA00022960"/>
    </source>
</evidence>
<keyword evidence="8" id="KW-0963">Cytoplasm</keyword>
<protein>
    <recommendedName>
        <fullName evidence="8">UDP-N-acetylmuramyl-tripeptide synthetase</fullName>
        <ecNumber evidence="8">6.3.2.-</ecNumber>
    </recommendedName>
    <alternativeName>
        <fullName evidence="8">UDP-MurNAc-tripeptide synthetase</fullName>
    </alternativeName>
</protein>
<comment type="pathway">
    <text evidence="1 8 9">Cell wall biogenesis; peptidoglycan biosynthesis.</text>
</comment>
<feature type="binding site" evidence="8">
    <location>
        <position position="22"/>
    </location>
    <ligand>
        <name>UDP-N-acetyl-alpha-D-muramoyl-L-alanyl-D-glutamate</name>
        <dbReference type="ChEBI" id="CHEBI:83900"/>
    </ligand>
</feature>
<evidence type="ECO:0000259" key="12">
    <source>
        <dbReference type="Pfam" id="PF08245"/>
    </source>
</evidence>
<keyword evidence="8 13" id="KW-0436">Ligase</keyword>
<dbReference type="Pfam" id="PF02875">
    <property type="entry name" value="Mur_ligase_C"/>
    <property type="match status" value="1"/>
</dbReference>
<keyword evidence="4 8" id="KW-0133">Cell shape</keyword>
<dbReference type="OrthoDB" id="9800958at2"/>
<dbReference type="PANTHER" id="PTHR23135:SF4">
    <property type="entry name" value="UDP-N-ACETYLMURAMOYL-L-ALANYL-D-GLUTAMATE--2,6-DIAMINOPIMELATE LIGASE MURE HOMOLOG, CHLOROPLASTIC"/>
    <property type="match status" value="1"/>
</dbReference>
<dbReference type="GO" id="GO:0008360">
    <property type="term" value="P:regulation of cell shape"/>
    <property type="evidence" value="ECO:0007669"/>
    <property type="project" value="UniProtKB-KW"/>
</dbReference>
<dbReference type="GeneID" id="78477947"/>
<feature type="domain" description="Mur ligase N-terminal catalytic" evidence="10">
    <location>
        <begin position="15"/>
        <end position="89"/>
    </location>
</feature>
<dbReference type="HAMAP" id="MF_00208">
    <property type="entry name" value="MurE"/>
    <property type="match status" value="1"/>
</dbReference>
<dbReference type="Gene3D" id="3.40.1390.10">
    <property type="entry name" value="MurE/MurF, N-terminal domain"/>
    <property type="match status" value="1"/>
</dbReference>
<dbReference type="InterPro" id="IPR013221">
    <property type="entry name" value="Mur_ligase_cen"/>
</dbReference>
<dbReference type="GO" id="GO:0016881">
    <property type="term" value="F:acid-amino acid ligase activity"/>
    <property type="evidence" value="ECO:0007669"/>
    <property type="project" value="UniProtKB-UniRule"/>
</dbReference>
<evidence type="ECO:0000256" key="1">
    <source>
        <dbReference type="ARBA" id="ARBA00004752"/>
    </source>
</evidence>
<keyword evidence="5 8" id="KW-0573">Peptidoglycan synthesis</keyword>
<dbReference type="RefSeq" id="WP_067556580.1">
    <property type="nucleotide sequence ID" value="NZ_CAJTBG010000018.1"/>
</dbReference>
<comment type="subcellular location">
    <subcellularLocation>
        <location evidence="8 9">Cytoplasm</location>
    </subcellularLocation>
</comment>
<dbReference type="InterPro" id="IPR036565">
    <property type="entry name" value="Mur-like_cat_sf"/>
</dbReference>
<dbReference type="Pfam" id="PF08245">
    <property type="entry name" value="Mur_ligase_M"/>
    <property type="match status" value="1"/>
</dbReference>
<sequence length="480" mass="53659">MRLSKLFKNAPTTNVTGLSFDSRKVKPGDVYFCLPGLTYDGHDFIDDALDKGATCIVYSRDLKEKRPGAIYVRVQDVNAAMNQCARLFYQKPSDKMRMFGITGTNGKSSVANIIRAIMNLQEPTGYIGTIGIDYGDQHLMPDLTTPDALFLQRTLNDMVTAGMKDCALEVSSHGLAQGRVDGINFDAAVFTNFTYDHLDFHGTMENYFDAKSRLFKDRVKADGVCILNMDDPRFKDLERLSKARVISYGINSEADYRAIDIQMTSTSSHFNLVHQGRLYPVMTNLVARYNIYNLLAAIAALHETGMPLDRILPACEDLPQIKGRLEQIDAGQDFHVIVDFAHTPDGMEQMFQFGRSITGENGDVIAVFGSAGKRDVAKRKVFGELADKYCDLIILTEDDPRDENPREIASQIREGIKTTNNLYIEDRYEAINQAISSAKKDDVVLILGKADEPFIYRETGRSPYIGDNVAARECIEALKK</sequence>
<comment type="caution">
    <text evidence="8">Lacks conserved residue(s) required for the propagation of feature annotation.</text>
</comment>
<dbReference type="GO" id="GO:0005524">
    <property type="term" value="F:ATP binding"/>
    <property type="evidence" value="ECO:0007669"/>
    <property type="project" value="UniProtKB-UniRule"/>
</dbReference>
<dbReference type="EMBL" id="CP011391">
    <property type="protein sequence ID" value="AMK54340.1"/>
    <property type="molecule type" value="Genomic_DNA"/>
</dbReference>
<keyword evidence="8" id="KW-0067">ATP-binding</keyword>
<name>A0A140DUL3_9FIRM</name>
<feature type="domain" description="Mur ligase C-terminal" evidence="11">
    <location>
        <begin position="323"/>
        <end position="449"/>
    </location>
</feature>
<dbReference type="KEGG" id="fro:AALO17_12060"/>
<dbReference type="Proteomes" id="UP000069771">
    <property type="component" value="Chromosome"/>
</dbReference>
<dbReference type="NCBIfam" id="NF001126">
    <property type="entry name" value="PRK00139.1-4"/>
    <property type="match status" value="1"/>
</dbReference>
<comment type="similarity">
    <text evidence="2 8">Belongs to the MurCDEF family. MurE subfamily.</text>
</comment>
<dbReference type="SUPFAM" id="SSF53244">
    <property type="entry name" value="MurD-like peptide ligases, peptide-binding domain"/>
    <property type="match status" value="1"/>
</dbReference>
<dbReference type="InterPro" id="IPR005761">
    <property type="entry name" value="UDP-N-AcMur-Glu-dNH2Pim_ligase"/>
</dbReference>
<dbReference type="AlphaFoldDB" id="A0A140DUL3"/>
<accession>A0A140DUL3</accession>
<comment type="PTM">
    <text evidence="8">Carboxylation is probably crucial for Mg(2+) binding and, consequently, for the gamma-phosphate positioning of ATP.</text>
</comment>
<feature type="modified residue" description="N6-carboxylysine" evidence="8">
    <location>
        <position position="211"/>
    </location>
</feature>
<dbReference type="GO" id="GO:0005737">
    <property type="term" value="C:cytoplasm"/>
    <property type="evidence" value="ECO:0007669"/>
    <property type="project" value="UniProtKB-SubCell"/>
</dbReference>
<keyword evidence="8" id="KW-0460">Magnesium</keyword>
<dbReference type="InterPro" id="IPR036615">
    <property type="entry name" value="Mur_ligase_C_dom_sf"/>
</dbReference>
<dbReference type="InterPro" id="IPR000713">
    <property type="entry name" value="Mur_ligase_N"/>
</dbReference>
<dbReference type="STRING" id="1702221.AALO17_12060"/>
<dbReference type="EC" id="6.3.2.-" evidence="8"/>
<evidence type="ECO:0000313" key="13">
    <source>
        <dbReference type="EMBL" id="AMK54340.1"/>
    </source>
</evidence>
<dbReference type="SUPFAM" id="SSF53623">
    <property type="entry name" value="MurD-like peptide ligases, catalytic domain"/>
    <property type="match status" value="1"/>
</dbReference>
<comment type="function">
    <text evidence="8">Catalyzes the addition of an amino acid to the nucleotide precursor UDP-N-acetylmuramoyl-L-alanyl-D-glutamate (UMAG) in the biosynthesis of bacterial cell-wall peptidoglycan.</text>
</comment>
<keyword evidence="6 8" id="KW-0131">Cell cycle</keyword>
<dbReference type="SUPFAM" id="SSF63418">
    <property type="entry name" value="MurE/MurF N-terminal domain"/>
    <property type="match status" value="1"/>
</dbReference>
<evidence type="ECO:0000256" key="3">
    <source>
        <dbReference type="ARBA" id="ARBA00022618"/>
    </source>
</evidence>
<reference evidence="13 14" key="1">
    <citation type="journal article" date="2016" name="Gut Pathog.">
        <title>Whole genome sequencing of "Faecalibaculum rodentium" ALO17, isolated from C57BL/6J laboratory mouse feces.</title>
        <authorList>
            <person name="Lim S."/>
            <person name="Chang D.H."/>
            <person name="Ahn S."/>
            <person name="Kim B.C."/>
        </authorList>
    </citation>
    <scope>NUCLEOTIDE SEQUENCE [LARGE SCALE GENOMIC DNA]</scope>
    <source>
        <strain evidence="13 14">Alo17</strain>
    </source>
</reference>
<keyword evidence="14" id="KW-1185">Reference proteome</keyword>
<dbReference type="InterPro" id="IPR035911">
    <property type="entry name" value="MurE/MurF_N"/>
</dbReference>
<keyword evidence="7 8" id="KW-0961">Cell wall biogenesis/degradation</keyword>
<evidence type="ECO:0000256" key="7">
    <source>
        <dbReference type="ARBA" id="ARBA00023316"/>
    </source>
</evidence>
<evidence type="ECO:0000256" key="2">
    <source>
        <dbReference type="ARBA" id="ARBA00005898"/>
    </source>
</evidence>
<proteinExistence type="inferred from homology"/>
<evidence type="ECO:0000256" key="5">
    <source>
        <dbReference type="ARBA" id="ARBA00022984"/>
    </source>
</evidence>
<feature type="binding site" evidence="8">
    <location>
        <position position="177"/>
    </location>
    <ligand>
        <name>UDP-N-acetyl-alpha-D-muramoyl-L-alanyl-D-glutamate</name>
        <dbReference type="ChEBI" id="CHEBI:83900"/>
    </ligand>
</feature>
<feature type="binding site" evidence="8">
    <location>
        <position position="171"/>
    </location>
    <ligand>
        <name>UDP-N-acetyl-alpha-D-muramoyl-L-alanyl-D-glutamate</name>
        <dbReference type="ChEBI" id="CHEBI:83900"/>
    </ligand>
</feature>
<evidence type="ECO:0000313" key="14">
    <source>
        <dbReference type="Proteomes" id="UP000069771"/>
    </source>
</evidence>
<dbReference type="GO" id="GO:0009252">
    <property type="term" value="P:peptidoglycan biosynthetic process"/>
    <property type="evidence" value="ECO:0007669"/>
    <property type="project" value="UniProtKB-UniRule"/>
</dbReference>
<dbReference type="GO" id="GO:0051301">
    <property type="term" value="P:cell division"/>
    <property type="evidence" value="ECO:0007669"/>
    <property type="project" value="UniProtKB-KW"/>
</dbReference>
<feature type="binding site" evidence="8">
    <location>
        <begin position="144"/>
        <end position="145"/>
    </location>
    <ligand>
        <name>UDP-N-acetyl-alpha-D-muramoyl-L-alanyl-D-glutamate</name>
        <dbReference type="ChEBI" id="CHEBI:83900"/>
    </ligand>
</feature>